<dbReference type="EMBL" id="JARJLR010000104">
    <property type="protein sequence ID" value="MDF3841093.1"/>
    <property type="molecule type" value="Genomic_DNA"/>
</dbReference>
<evidence type="ECO:0000313" key="1">
    <source>
        <dbReference type="EMBL" id="MDF3841093.1"/>
    </source>
</evidence>
<dbReference type="Pfam" id="PF11985">
    <property type="entry name" value="Phage_Mu_Gp27"/>
    <property type="match status" value="1"/>
</dbReference>
<reference evidence="1" key="1">
    <citation type="submission" date="2023-03" db="EMBL/GenBank/DDBJ databases">
        <title>Draft assemblies of triclosan tolerant bacteria isolated from returned activated sludge.</title>
        <authorList>
            <person name="Van Hamelsveld S."/>
        </authorList>
    </citation>
    <scope>NUCLEOTIDE SEQUENCE</scope>
    <source>
        <strain evidence="1">GW210015_S63</strain>
    </source>
</reference>
<gene>
    <name evidence="1" type="ORF">P3W55_05145</name>
</gene>
<dbReference type="InterPro" id="IPR021874">
    <property type="entry name" value="Phage_Mu_Gp27"/>
</dbReference>
<dbReference type="AlphaFoldDB" id="A0AAW6P128"/>
<proteinExistence type="predicted"/>
<name>A0AAW6P128_9PSED</name>
<organism evidence="1 2">
    <name type="scientific">Pseudomonas citronellolis</name>
    <dbReference type="NCBI Taxonomy" id="53408"/>
    <lineage>
        <taxon>Bacteria</taxon>
        <taxon>Pseudomonadati</taxon>
        <taxon>Pseudomonadota</taxon>
        <taxon>Gammaproteobacteria</taxon>
        <taxon>Pseudomonadales</taxon>
        <taxon>Pseudomonadaceae</taxon>
        <taxon>Pseudomonas</taxon>
    </lineage>
</organism>
<sequence length="182" mass="20183">MGRRSSIDRQPPEVKRHIEKRFREGRMTIDEINDEVREMFPDLDSPPSRSAIGRKRKGFDEMARSLREIEAASQALVAELGEDFDDKSGALLAQAVTTLATNATFNSLEKDSVEIADVLDLARAAKYAQETRSLSLKERQAIAKEARERLLEEQKAALAAMPNKGGVTEATKQAIREALGIS</sequence>
<comment type="caution">
    <text evidence="1">The sequence shown here is derived from an EMBL/GenBank/DDBJ whole genome shotgun (WGS) entry which is preliminary data.</text>
</comment>
<protein>
    <submittedName>
        <fullName evidence="1">DUF3486 family protein</fullName>
    </submittedName>
</protein>
<dbReference type="Proteomes" id="UP001220662">
    <property type="component" value="Unassembled WGS sequence"/>
</dbReference>
<evidence type="ECO:0000313" key="2">
    <source>
        <dbReference type="Proteomes" id="UP001220662"/>
    </source>
</evidence>
<dbReference type="RefSeq" id="WP_276213941.1">
    <property type="nucleotide sequence ID" value="NZ_JARJLR010000104.1"/>
</dbReference>
<accession>A0AAW6P128</accession>